<dbReference type="InterPro" id="IPR034660">
    <property type="entry name" value="DinB/YfiT-like"/>
</dbReference>
<evidence type="ECO:0000259" key="1">
    <source>
        <dbReference type="Pfam" id="PF12867"/>
    </source>
</evidence>
<proteinExistence type="predicted"/>
<dbReference type="SUPFAM" id="SSF109854">
    <property type="entry name" value="DinB/YfiT-like putative metalloenzymes"/>
    <property type="match status" value="1"/>
</dbReference>
<dbReference type="Gene3D" id="1.20.120.450">
    <property type="entry name" value="dinb family like domain"/>
    <property type="match status" value="1"/>
</dbReference>
<protein>
    <submittedName>
        <fullName evidence="2">DinB family protein</fullName>
    </submittedName>
</protein>
<dbReference type="AlphaFoldDB" id="A0A7V1LLW5"/>
<sequence>MNITKTLNDFLKVLSLWEKALEDYQAEHLKIKAEQGGWTLGQLYNHLIGSALNFHIKEMEKCLASEEGRNRSKNVKGFMSFNILHGFPPVKISVPPSEEYTPAEEENPGELANGLKQVRGGMEQMAVLLKEKKKSGKTAHPALGYLNAREWFRLVEMHYRHHLRQKESFDEVIKLKAEQNG</sequence>
<gene>
    <name evidence="2" type="ORF">ENJ10_07000</name>
</gene>
<accession>A0A7V1LLW5</accession>
<reference evidence="2" key="1">
    <citation type="journal article" date="2020" name="mSystems">
        <title>Genome- and Community-Level Interaction Insights into Carbon Utilization and Element Cycling Functions of Hydrothermarchaeota in Hydrothermal Sediment.</title>
        <authorList>
            <person name="Zhou Z."/>
            <person name="Liu Y."/>
            <person name="Xu W."/>
            <person name="Pan J."/>
            <person name="Luo Z.H."/>
            <person name="Li M."/>
        </authorList>
    </citation>
    <scope>NUCLEOTIDE SEQUENCE [LARGE SCALE GENOMIC DNA]</scope>
    <source>
        <strain evidence="2">HyVt-456</strain>
    </source>
</reference>
<name>A0A7V1LLW5_CALAY</name>
<dbReference type="Proteomes" id="UP000886005">
    <property type="component" value="Unassembled WGS sequence"/>
</dbReference>
<dbReference type="EMBL" id="DRLD01000191">
    <property type="protein sequence ID" value="HED10419.1"/>
    <property type="molecule type" value="Genomic_DNA"/>
</dbReference>
<comment type="caution">
    <text evidence="2">The sequence shown here is derived from an EMBL/GenBank/DDBJ whole genome shotgun (WGS) entry which is preliminary data.</text>
</comment>
<feature type="domain" description="DinB-like" evidence="1">
    <location>
        <begin position="14"/>
        <end position="165"/>
    </location>
</feature>
<organism evidence="2">
    <name type="scientific">Caldithrix abyssi</name>
    <dbReference type="NCBI Taxonomy" id="187145"/>
    <lineage>
        <taxon>Bacteria</taxon>
        <taxon>Pseudomonadati</taxon>
        <taxon>Calditrichota</taxon>
        <taxon>Calditrichia</taxon>
        <taxon>Calditrichales</taxon>
        <taxon>Calditrichaceae</taxon>
        <taxon>Caldithrix</taxon>
    </lineage>
</organism>
<dbReference type="InterPro" id="IPR024775">
    <property type="entry name" value="DinB-like"/>
</dbReference>
<dbReference type="Pfam" id="PF12867">
    <property type="entry name" value="DinB_2"/>
    <property type="match status" value="1"/>
</dbReference>
<evidence type="ECO:0000313" key="2">
    <source>
        <dbReference type="EMBL" id="HED10419.1"/>
    </source>
</evidence>